<sequence length="943" mass="106989">MRKQTITFILFFLVGCQNKGEAPFLLFGDGFTDTPQFEFQYGNLEYDGEIVDNTNYVSFNSEVLCIHSLPISLYRRELGGKFRVCWKTNESFSEKWNSGFSLLENDSSEYPSWNLGGKGWVASVVEYGKWKKESDTKEVLSFWDSQIWSGGLVTYQTFALPHPIFIQRTTQVCEVVFPSHKLTGSENKQRTLVFELPCPDLGEIAERIETQNENWLAECDPTEPVVSELFRHSDSSYQRFIEWENPKDKVLCPRFSSIDWEIAGIRKTFQSELFSKRTKLILPNAILLLSDESKFHGIPIPKDFLADLGSNSLIRFGDSEFRDFNFFFRQGNEFFSNQTHSVSCRNQFNLWITTDNFCGNPGLPNSLEKKQNEDSVAGCKTDQIQITEFYPGNHFDSGMPIPGFFEFQNIGGACDGSSLNWFFENAIYPLSAGEWILPSGSIFLLTRKLWVGLNLLEKEKPFSLPKVSFQVPSFHFEDRKTKTTTSFLTNPDHFHLLRFKEKNRYSIQINLKNESPHPLLGSSPFFNLHGFQISPGQVNNSLVNQISTEILEYGSGQSPFLDFGFSGFGEGVVVFERENGNRYSFWKPNGTEILTFTTSPSPCNGEENYRLPDDFFSEPFRSLLYQNRNTGADTTISFDPNWIREKSMGGKRSLHPESFPIQFSRSLLPSPLCLGEYRSPGLKKERSLEIEKLSSPFTYVSNLPLDPEPEVLIGNGAGKVASILQPLGGNAYQWTLGPSHPFLPEEQIYSYFSHPKLIESKSFLERKGPVQIEAIYPNPYQSQNEWIYLCNRGLNPEDLNAYLVEDEGNTDELVSYQTRFPHLSPLGSGGQSFLYNSTILSPNGCAWIVDPDGKDWFMPIFQKESDLLLTVRTTATIGNGISSGESIQIRKKIGQNSILISSFGHKESNSPLRILVATGEFLWLKAGSLGMSAADFEIFRESL</sequence>
<accession>A0A4Z1A692</accession>
<protein>
    <submittedName>
        <fullName evidence="1">Lamin tail domain-containing protein</fullName>
    </submittedName>
</protein>
<keyword evidence="2" id="KW-1185">Reference proteome</keyword>
<gene>
    <name evidence="1" type="ORF">EHQ69_09530</name>
</gene>
<dbReference type="Proteomes" id="UP000298263">
    <property type="component" value="Unassembled WGS sequence"/>
</dbReference>
<dbReference type="OrthoDB" id="338098at2"/>
<proteinExistence type="predicted"/>
<dbReference type="PROSITE" id="PS51257">
    <property type="entry name" value="PROKAR_LIPOPROTEIN"/>
    <property type="match status" value="1"/>
</dbReference>
<dbReference type="EMBL" id="RQGP01000022">
    <property type="protein sequence ID" value="TGL90184.1"/>
    <property type="molecule type" value="Genomic_DNA"/>
</dbReference>
<dbReference type="AlphaFoldDB" id="A0A4Z1A692"/>
<dbReference type="RefSeq" id="WP_135583189.1">
    <property type="nucleotide sequence ID" value="NZ_RQGO01000005.1"/>
</dbReference>
<evidence type="ECO:0000313" key="1">
    <source>
        <dbReference type="EMBL" id="TGL90184.1"/>
    </source>
</evidence>
<organism evidence="1 2">
    <name type="scientific">Leptospira congkakensis</name>
    <dbReference type="NCBI Taxonomy" id="2484932"/>
    <lineage>
        <taxon>Bacteria</taxon>
        <taxon>Pseudomonadati</taxon>
        <taxon>Spirochaetota</taxon>
        <taxon>Spirochaetia</taxon>
        <taxon>Leptospirales</taxon>
        <taxon>Leptospiraceae</taxon>
        <taxon>Leptospira</taxon>
    </lineage>
</organism>
<comment type="caution">
    <text evidence="1">The sequence shown here is derived from an EMBL/GenBank/DDBJ whole genome shotgun (WGS) entry which is preliminary data.</text>
</comment>
<evidence type="ECO:0000313" key="2">
    <source>
        <dbReference type="Proteomes" id="UP000298263"/>
    </source>
</evidence>
<reference evidence="1" key="1">
    <citation type="journal article" date="2019" name="PLoS Negl. Trop. Dis.">
        <title>Revisiting the worldwide diversity of Leptospira species in the environment.</title>
        <authorList>
            <person name="Vincent A.T."/>
            <person name="Schiettekatte O."/>
            <person name="Bourhy P."/>
            <person name="Veyrier F.J."/>
            <person name="Picardeau M."/>
        </authorList>
    </citation>
    <scope>NUCLEOTIDE SEQUENCE [LARGE SCALE GENOMIC DNA]</scope>
    <source>
        <strain evidence="1">201702422</strain>
    </source>
</reference>
<name>A0A4Z1A692_9LEPT</name>
<dbReference type="NCBIfam" id="NF047473">
    <property type="entry name" value="lipo_LIC11755"/>
    <property type="match status" value="1"/>
</dbReference>